<evidence type="ECO:0000313" key="3">
    <source>
        <dbReference type="EMBL" id="MBE1537161.1"/>
    </source>
</evidence>
<sequence>MTTSVAAARDDGDRRFAARVTALRAADTALKTVPGGHIEGLEVDYDGGRLVWEVDVLAVDGAWRELHLDTGDGHVLTDRVDRPEAGEDGDDCIDTEPGDAGSDPAVRTAALRSAKTTALRAARVARKEVPGAVTSVDFEYHRTAYAWEVDITADDGVEHKLKVDAASGGLISHSSGKGDD</sequence>
<name>A0ABR9K2U2_9ACTN</name>
<evidence type="ECO:0000259" key="2">
    <source>
        <dbReference type="Pfam" id="PF03413"/>
    </source>
</evidence>
<feature type="region of interest" description="Disordered" evidence="1">
    <location>
        <begin position="79"/>
        <end position="104"/>
    </location>
</feature>
<feature type="domain" description="PepSY" evidence="2">
    <location>
        <begin position="22"/>
        <end position="76"/>
    </location>
</feature>
<organism evidence="3 4">
    <name type="scientific">Actinomadura algeriensis</name>
    <dbReference type="NCBI Taxonomy" id="1679523"/>
    <lineage>
        <taxon>Bacteria</taxon>
        <taxon>Bacillati</taxon>
        <taxon>Actinomycetota</taxon>
        <taxon>Actinomycetes</taxon>
        <taxon>Streptosporangiales</taxon>
        <taxon>Thermomonosporaceae</taxon>
        <taxon>Actinomadura</taxon>
    </lineage>
</organism>
<dbReference type="Pfam" id="PF03413">
    <property type="entry name" value="PepSY"/>
    <property type="match status" value="2"/>
</dbReference>
<dbReference type="RefSeq" id="WP_318784509.1">
    <property type="nucleotide sequence ID" value="NZ_JADBDZ010000001.1"/>
</dbReference>
<comment type="caution">
    <text evidence="3">The sequence shown here is derived from an EMBL/GenBank/DDBJ whole genome shotgun (WGS) entry which is preliminary data.</text>
</comment>
<reference evidence="3 4" key="1">
    <citation type="submission" date="2020-10" db="EMBL/GenBank/DDBJ databases">
        <title>Sequencing the genomes of 1000 actinobacteria strains.</title>
        <authorList>
            <person name="Klenk H.-P."/>
        </authorList>
    </citation>
    <scope>NUCLEOTIDE SEQUENCE [LARGE SCALE GENOMIC DNA]</scope>
    <source>
        <strain evidence="3 4">DSM 46744</strain>
    </source>
</reference>
<feature type="domain" description="PepSY" evidence="2">
    <location>
        <begin position="121"/>
        <end position="168"/>
    </location>
</feature>
<dbReference type="Proteomes" id="UP000627838">
    <property type="component" value="Unassembled WGS sequence"/>
</dbReference>
<keyword evidence="4" id="KW-1185">Reference proteome</keyword>
<dbReference type="Gene3D" id="3.10.450.40">
    <property type="match status" value="2"/>
</dbReference>
<dbReference type="EMBL" id="JADBDZ010000001">
    <property type="protein sequence ID" value="MBE1537161.1"/>
    <property type="molecule type" value="Genomic_DNA"/>
</dbReference>
<accession>A0ABR9K2U2</accession>
<protein>
    <submittedName>
        <fullName evidence="3">Membrane protein YkoI</fullName>
    </submittedName>
</protein>
<proteinExistence type="predicted"/>
<dbReference type="InterPro" id="IPR025711">
    <property type="entry name" value="PepSY"/>
</dbReference>
<feature type="compositionally biased region" description="Acidic residues" evidence="1">
    <location>
        <begin position="86"/>
        <end position="97"/>
    </location>
</feature>
<evidence type="ECO:0000256" key="1">
    <source>
        <dbReference type="SAM" id="MobiDB-lite"/>
    </source>
</evidence>
<gene>
    <name evidence="3" type="ORF">H4W34_006994</name>
</gene>
<evidence type="ECO:0000313" key="4">
    <source>
        <dbReference type="Proteomes" id="UP000627838"/>
    </source>
</evidence>